<evidence type="ECO:0000256" key="6">
    <source>
        <dbReference type="ARBA" id="ARBA00022777"/>
    </source>
</evidence>
<feature type="domain" description="FHA" evidence="10">
    <location>
        <begin position="53"/>
        <end position="102"/>
    </location>
</feature>
<dbReference type="Pfam" id="PF00498">
    <property type="entry name" value="FHA"/>
    <property type="match status" value="2"/>
</dbReference>
<comment type="caution">
    <text evidence="12">The sequence shown here is derived from an EMBL/GenBank/DDBJ whole genome shotgun (WGS) entry which is preliminary data.</text>
</comment>
<keyword evidence="4" id="KW-0808">Transferase</keyword>
<keyword evidence="7 8" id="KW-0067">ATP-binding</keyword>
<dbReference type="PROSITE" id="PS50006">
    <property type="entry name" value="FHA_DOMAIN"/>
    <property type="match status" value="2"/>
</dbReference>
<feature type="domain" description="Protein kinase" evidence="11">
    <location>
        <begin position="156"/>
        <end position="413"/>
    </location>
</feature>
<organism evidence="12 13">
    <name type="scientific">Candidatus Zymogenus saltonus</name>
    <dbReference type="NCBI Taxonomy" id="2844893"/>
    <lineage>
        <taxon>Bacteria</taxon>
        <taxon>Deltaproteobacteria</taxon>
        <taxon>Candidatus Zymogenia</taxon>
        <taxon>Candidatus Zymogeniales</taxon>
        <taxon>Candidatus Zymogenaceae</taxon>
        <taxon>Candidatus Zymogenus</taxon>
    </lineage>
</organism>
<keyword evidence="3" id="KW-0723">Serine/threonine-protein kinase</keyword>
<evidence type="ECO:0000256" key="1">
    <source>
        <dbReference type="ARBA" id="ARBA00010886"/>
    </source>
</evidence>
<evidence type="ECO:0000259" key="11">
    <source>
        <dbReference type="PROSITE" id="PS50011"/>
    </source>
</evidence>
<reference evidence="12" key="2">
    <citation type="submission" date="2021-01" db="EMBL/GenBank/DDBJ databases">
        <authorList>
            <person name="Hahn C.R."/>
            <person name="Youssef N.H."/>
            <person name="Elshahed M."/>
        </authorList>
    </citation>
    <scope>NUCLEOTIDE SEQUENCE</scope>
    <source>
        <strain evidence="12">Zod_Metabat.24</strain>
    </source>
</reference>
<dbReference type="Gene3D" id="2.60.200.20">
    <property type="match status" value="2"/>
</dbReference>
<evidence type="ECO:0000313" key="13">
    <source>
        <dbReference type="Proteomes" id="UP000809273"/>
    </source>
</evidence>
<dbReference type="InterPro" id="IPR008984">
    <property type="entry name" value="SMAD_FHA_dom_sf"/>
</dbReference>
<dbReference type="SMART" id="SM00240">
    <property type="entry name" value="FHA"/>
    <property type="match status" value="2"/>
</dbReference>
<dbReference type="Pfam" id="PF00069">
    <property type="entry name" value="Pkinase"/>
    <property type="match status" value="1"/>
</dbReference>
<accession>A0A9D8PP89</accession>
<evidence type="ECO:0000256" key="5">
    <source>
        <dbReference type="ARBA" id="ARBA00022741"/>
    </source>
</evidence>
<feature type="domain" description="FHA" evidence="10">
    <location>
        <begin position="461"/>
        <end position="511"/>
    </location>
</feature>
<evidence type="ECO:0000313" key="12">
    <source>
        <dbReference type="EMBL" id="MBN1574099.1"/>
    </source>
</evidence>
<name>A0A9D8PP89_9DELT</name>
<proteinExistence type="inferred from homology"/>
<reference evidence="12" key="1">
    <citation type="journal article" date="2021" name="Environ. Microbiol.">
        <title>Genomic characterization of three novel Desulfobacterota classes expand the metabolic and phylogenetic diversity of the phylum.</title>
        <authorList>
            <person name="Murphy C.L."/>
            <person name="Biggerstaff J."/>
            <person name="Eichhorn A."/>
            <person name="Ewing E."/>
            <person name="Shahan R."/>
            <person name="Soriano D."/>
            <person name="Stewart S."/>
            <person name="VanMol K."/>
            <person name="Walker R."/>
            <person name="Walters P."/>
            <person name="Elshahed M.S."/>
            <person name="Youssef N.H."/>
        </authorList>
    </citation>
    <scope>NUCLEOTIDE SEQUENCE</scope>
    <source>
        <strain evidence="12">Zod_Metabat.24</strain>
    </source>
</reference>
<dbReference type="InterPro" id="IPR011009">
    <property type="entry name" value="Kinase-like_dom_sf"/>
</dbReference>
<dbReference type="EMBL" id="JAFGIX010000065">
    <property type="protein sequence ID" value="MBN1574099.1"/>
    <property type="molecule type" value="Genomic_DNA"/>
</dbReference>
<dbReference type="SUPFAM" id="SSF56112">
    <property type="entry name" value="Protein kinase-like (PK-like)"/>
    <property type="match status" value="1"/>
</dbReference>
<sequence>MSSKTRVVDGGGSEGSVPKPSGAKKPASGSGFFLKLLSGSAQGDLFPIDSPEISIGRGPQNNILLNDLEVSRNHAMIVSEKEGFFIHDLGSSNGTFVSGKKVKTALLSPGDEIRMGGVILRFVDDPDRDYSNINRRPAPAPGRVSTAPERVTFDSYEIIEEIGVGGYSTVYRAKLVPGGGFAAVKIPHRDIIAEPENLERIKREGELGIKLNHKNIMRIYGMVMDGKVPHLVMELLEGSSLNELIYKKRGPLDLKFTLDVASQTLSALDYAHGLNIVHRDLKPANLMLMRNGIVKVMDFGIARITTKRTITSLGTIIGTPYYMSPQQARGDRVDHRSDLYSMGVILFEMATGRPPFEGDHLAVLNKHIQENPPAPSSINRNIPEYLEAVILKAMRKNPGDRFSSASEMARELMLATIRREAPPPRKQPAGGGAKDISGGGYLTVISVEAKGVVIRLGVDPVRIGRSPENDIALNYDAKASRRHAMIKVDNGRYVIEDLGSKNGTTVNGKPVTRIPLSQGDKIQIGRTTFVFGQ</sequence>
<keyword evidence="6" id="KW-0418">Kinase</keyword>
<dbReference type="Gene3D" id="1.10.510.10">
    <property type="entry name" value="Transferase(Phosphotransferase) domain 1"/>
    <property type="match status" value="1"/>
</dbReference>
<dbReference type="CDD" id="cd00060">
    <property type="entry name" value="FHA"/>
    <property type="match status" value="2"/>
</dbReference>
<dbReference type="InterPro" id="IPR008271">
    <property type="entry name" value="Ser/Thr_kinase_AS"/>
</dbReference>
<dbReference type="InterPro" id="IPR000719">
    <property type="entry name" value="Prot_kinase_dom"/>
</dbReference>
<dbReference type="EC" id="2.7.11.1" evidence="2"/>
<dbReference type="PROSITE" id="PS50011">
    <property type="entry name" value="PROTEIN_KINASE_DOM"/>
    <property type="match status" value="1"/>
</dbReference>
<dbReference type="FunFam" id="1.10.510.10:FF:000021">
    <property type="entry name" value="Serine/threonine protein kinase"/>
    <property type="match status" value="1"/>
</dbReference>
<dbReference type="Proteomes" id="UP000809273">
    <property type="component" value="Unassembled WGS sequence"/>
</dbReference>
<dbReference type="GO" id="GO:0004674">
    <property type="term" value="F:protein serine/threonine kinase activity"/>
    <property type="evidence" value="ECO:0007669"/>
    <property type="project" value="UniProtKB-KW"/>
</dbReference>
<dbReference type="PANTHER" id="PTHR43671">
    <property type="entry name" value="SERINE/THREONINE-PROTEIN KINASE NEK"/>
    <property type="match status" value="1"/>
</dbReference>
<comment type="similarity">
    <text evidence="1">Belongs to the protein kinase superfamily. NEK Ser/Thr protein kinase family. NIMA subfamily.</text>
</comment>
<dbReference type="CDD" id="cd14014">
    <property type="entry name" value="STKc_PknB_like"/>
    <property type="match status" value="1"/>
</dbReference>
<evidence type="ECO:0000256" key="9">
    <source>
        <dbReference type="SAM" id="MobiDB-lite"/>
    </source>
</evidence>
<dbReference type="Gene3D" id="3.30.200.20">
    <property type="entry name" value="Phosphorylase Kinase, domain 1"/>
    <property type="match status" value="1"/>
</dbReference>
<dbReference type="SUPFAM" id="SSF49879">
    <property type="entry name" value="SMAD/FHA domain"/>
    <property type="match status" value="2"/>
</dbReference>
<dbReference type="InterPro" id="IPR000253">
    <property type="entry name" value="FHA_dom"/>
</dbReference>
<evidence type="ECO:0000259" key="10">
    <source>
        <dbReference type="PROSITE" id="PS50006"/>
    </source>
</evidence>
<dbReference type="InterPro" id="IPR017441">
    <property type="entry name" value="Protein_kinase_ATP_BS"/>
</dbReference>
<dbReference type="PANTHER" id="PTHR43671:SF13">
    <property type="entry name" value="SERINE_THREONINE-PROTEIN KINASE NEK2"/>
    <property type="match status" value="1"/>
</dbReference>
<evidence type="ECO:0000256" key="7">
    <source>
        <dbReference type="ARBA" id="ARBA00022840"/>
    </source>
</evidence>
<feature type="region of interest" description="Disordered" evidence="9">
    <location>
        <begin position="1"/>
        <end position="25"/>
    </location>
</feature>
<protein>
    <recommendedName>
        <fullName evidence="2">non-specific serine/threonine protein kinase</fullName>
        <ecNumber evidence="2">2.7.11.1</ecNumber>
    </recommendedName>
</protein>
<dbReference type="GO" id="GO:0005524">
    <property type="term" value="F:ATP binding"/>
    <property type="evidence" value="ECO:0007669"/>
    <property type="project" value="UniProtKB-UniRule"/>
</dbReference>
<dbReference type="PROSITE" id="PS00108">
    <property type="entry name" value="PROTEIN_KINASE_ST"/>
    <property type="match status" value="1"/>
</dbReference>
<evidence type="ECO:0000256" key="4">
    <source>
        <dbReference type="ARBA" id="ARBA00022679"/>
    </source>
</evidence>
<dbReference type="InterPro" id="IPR050660">
    <property type="entry name" value="NEK_Ser/Thr_kinase"/>
</dbReference>
<evidence type="ECO:0000256" key="3">
    <source>
        <dbReference type="ARBA" id="ARBA00022527"/>
    </source>
</evidence>
<keyword evidence="5 8" id="KW-0547">Nucleotide-binding</keyword>
<evidence type="ECO:0000256" key="2">
    <source>
        <dbReference type="ARBA" id="ARBA00012513"/>
    </source>
</evidence>
<dbReference type="AlphaFoldDB" id="A0A9D8PP89"/>
<evidence type="ECO:0000256" key="8">
    <source>
        <dbReference type="PROSITE-ProRule" id="PRU10141"/>
    </source>
</evidence>
<gene>
    <name evidence="12" type="ORF">JW984_12960</name>
</gene>
<dbReference type="PROSITE" id="PS00107">
    <property type="entry name" value="PROTEIN_KINASE_ATP"/>
    <property type="match status" value="1"/>
</dbReference>
<feature type="binding site" evidence="8">
    <location>
        <position position="185"/>
    </location>
    <ligand>
        <name>ATP</name>
        <dbReference type="ChEBI" id="CHEBI:30616"/>
    </ligand>
</feature>
<dbReference type="SMART" id="SM00220">
    <property type="entry name" value="S_TKc"/>
    <property type="match status" value="1"/>
</dbReference>